<sequence length="131" mass="15144">MHSTKTIHIFVPCKVIKEMNVDNVKSQMRKGMLEYCIMLLLHKEPAYASDIIQKLKEAKLIVVEGTLYPLLTRLKNGDLLSYEWVESTQGPPRKYYRLTEKGETFLVELEGLWGELTETVNHLSQPKLPLL</sequence>
<accession>J9DA61</accession>
<dbReference type="InterPro" id="IPR052509">
    <property type="entry name" value="Metal_resp_DNA-bind_regulator"/>
</dbReference>
<dbReference type="AlphaFoldDB" id="J9DA61"/>
<dbReference type="InterPro" id="IPR036390">
    <property type="entry name" value="WH_DNA-bd_sf"/>
</dbReference>
<dbReference type="PANTHER" id="PTHR33169">
    <property type="entry name" value="PADR-FAMILY TRANSCRIPTIONAL REGULATOR"/>
    <property type="match status" value="1"/>
</dbReference>
<name>J9DA61_9ZZZZ</name>
<dbReference type="Gene3D" id="1.10.10.10">
    <property type="entry name" value="Winged helix-like DNA-binding domain superfamily/Winged helix DNA-binding domain"/>
    <property type="match status" value="1"/>
</dbReference>
<dbReference type="SUPFAM" id="SSF46785">
    <property type="entry name" value="Winged helix' DNA-binding domain"/>
    <property type="match status" value="1"/>
</dbReference>
<proteinExistence type="predicted"/>
<dbReference type="InterPro" id="IPR005149">
    <property type="entry name" value="Tscrpt_reg_PadR_N"/>
</dbReference>
<organism evidence="2">
    <name type="scientific">gut metagenome</name>
    <dbReference type="NCBI Taxonomy" id="749906"/>
    <lineage>
        <taxon>unclassified sequences</taxon>
        <taxon>metagenomes</taxon>
        <taxon>organismal metagenomes</taxon>
    </lineage>
</organism>
<dbReference type="InterPro" id="IPR036388">
    <property type="entry name" value="WH-like_DNA-bd_sf"/>
</dbReference>
<evidence type="ECO:0000313" key="2">
    <source>
        <dbReference type="EMBL" id="EJX09756.1"/>
    </source>
</evidence>
<gene>
    <name evidence="2" type="ORF">EVA_02145</name>
</gene>
<dbReference type="Pfam" id="PF03551">
    <property type="entry name" value="PadR"/>
    <property type="match status" value="1"/>
</dbReference>
<dbReference type="EMBL" id="AMCI01000329">
    <property type="protein sequence ID" value="EJX09756.1"/>
    <property type="molecule type" value="Genomic_DNA"/>
</dbReference>
<dbReference type="PANTHER" id="PTHR33169:SF14">
    <property type="entry name" value="TRANSCRIPTIONAL REGULATOR RV3488"/>
    <property type="match status" value="1"/>
</dbReference>
<reference evidence="2" key="1">
    <citation type="journal article" date="2012" name="PLoS ONE">
        <title>Gene sets for utilization of primary and secondary nutrition supplies in the distal gut of endangered iberian lynx.</title>
        <authorList>
            <person name="Alcaide M."/>
            <person name="Messina E."/>
            <person name="Richter M."/>
            <person name="Bargiela R."/>
            <person name="Peplies J."/>
            <person name="Huws S.A."/>
            <person name="Newbold C.J."/>
            <person name="Golyshin P.N."/>
            <person name="Simon M.A."/>
            <person name="Lopez G."/>
            <person name="Yakimov M.M."/>
            <person name="Ferrer M."/>
        </authorList>
    </citation>
    <scope>NUCLEOTIDE SEQUENCE</scope>
</reference>
<protein>
    <submittedName>
        <fullName evidence="2">Transcriptional regulator, PadR family</fullName>
    </submittedName>
</protein>
<comment type="caution">
    <text evidence="2">The sequence shown here is derived from an EMBL/GenBank/DDBJ whole genome shotgun (WGS) entry which is preliminary data.</text>
</comment>
<feature type="domain" description="Transcription regulator PadR N-terminal" evidence="1">
    <location>
        <begin position="37"/>
        <end position="106"/>
    </location>
</feature>
<evidence type="ECO:0000259" key="1">
    <source>
        <dbReference type="Pfam" id="PF03551"/>
    </source>
</evidence>